<dbReference type="SUPFAM" id="SSF53850">
    <property type="entry name" value="Periplasmic binding protein-like II"/>
    <property type="match status" value="1"/>
</dbReference>
<proteinExistence type="predicted"/>
<gene>
    <name evidence="1" type="ORF">L9F63_012945</name>
</gene>
<feature type="non-terminal residue" evidence="1">
    <location>
        <position position="1"/>
    </location>
</feature>
<sequence>MVLFYSYSASIISRIAINRYTLPFKDLKGLLQDGTYKFSISQNTADLTRFQNTTEGIEYEVDRKLIQPYINDMPATNYDGIKRVCDTEKYTFLGSNLVGKIMAANYSCQLLTLPDVSYPEILSCAISKNNPYKKVLNW</sequence>
<evidence type="ECO:0000313" key="1">
    <source>
        <dbReference type="EMBL" id="KAJ9595864.1"/>
    </source>
</evidence>
<reference evidence="1" key="2">
    <citation type="submission" date="2023-05" db="EMBL/GenBank/DDBJ databases">
        <authorList>
            <person name="Fouks B."/>
        </authorList>
    </citation>
    <scope>NUCLEOTIDE SEQUENCE</scope>
    <source>
        <strain evidence="1">Stay&amp;Tobe</strain>
        <tissue evidence="1">Testes</tissue>
    </source>
</reference>
<accession>A0AAD8ABC9</accession>
<dbReference type="EMBL" id="JASPKZ010002307">
    <property type="protein sequence ID" value="KAJ9595864.1"/>
    <property type="molecule type" value="Genomic_DNA"/>
</dbReference>
<dbReference type="Proteomes" id="UP001233999">
    <property type="component" value="Unassembled WGS sequence"/>
</dbReference>
<reference evidence="1" key="1">
    <citation type="journal article" date="2023" name="IScience">
        <title>Live-bearing cockroach genome reveals convergent evolutionary mechanisms linked to viviparity in insects and beyond.</title>
        <authorList>
            <person name="Fouks B."/>
            <person name="Harrison M.C."/>
            <person name="Mikhailova A.A."/>
            <person name="Marchal E."/>
            <person name="English S."/>
            <person name="Carruthers M."/>
            <person name="Jennings E.C."/>
            <person name="Chiamaka E.L."/>
            <person name="Frigard R.A."/>
            <person name="Pippel M."/>
            <person name="Attardo G.M."/>
            <person name="Benoit J.B."/>
            <person name="Bornberg-Bauer E."/>
            <person name="Tobe S.S."/>
        </authorList>
    </citation>
    <scope>NUCLEOTIDE SEQUENCE</scope>
    <source>
        <strain evidence="1">Stay&amp;Tobe</strain>
    </source>
</reference>
<organism evidence="1 2">
    <name type="scientific">Diploptera punctata</name>
    <name type="common">Pacific beetle cockroach</name>
    <dbReference type="NCBI Taxonomy" id="6984"/>
    <lineage>
        <taxon>Eukaryota</taxon>
        <taxon>Metazoa</taxon>
        <taxon>Ecdysozoa</taxon>
        <taxon>Arthropoda</taxon>
        <taxon>Hexapoda</taxon>
        <taxon>Insecta</taxon>
        <taxon>Pterygota</taxon>
        <taxon>Neoptera</taxon>
        <taxon>Polyneoptera</taxon>
        <taxon>Dictyoptera</taxon>
        <taxon>Blattodea</taxon>
        <taxon>Blaberoidea</taxon>
        <taxon>Blaberidae</taxon>
        <taxon>Diplopterinae</taxon>
        <taxon>Diploptera</taxon>
    </lineage>
</organism>
<protein>
    <submittedName>
        <fullName evidence="1">Uncharacterized protein</fullName>
    </submittedName>
</protein>
<dbReference type="Gene3D" id="3.40.190.10">
    <property type="entry name" value="Periplasmic binding protein-like II"/>
    <property type="match status" value="1"/>
</dbReference>
<evidence type="ECO:0000313" key="2">
    <source>
        <dbReference type="Proteomes" id="UP001233999"/>
    </source>
</evidence>
<keyword evidence="2" id="KW-1185">Reference proteome</keyword>
<comment type="caution">
    <text evidence="1">The sequence shown here is derived from an EMBL/GenBank/DDBJ whole genome shotgun (WGS) entry which is preliminary data.</text>
</comment>
<name>A0AAD8ABC9_DIPPU</name>
<dbReference type="AlphaFoldDB" id="A0AAD8ABC9"/>